<keyword evidence="2" id="KW-0645">Protease</keyword>
<dbReference type="EMBL" id="LSYV01000004">
    <property type="protein sequence ID" value="KXZ55423.1"/>
    <property type="molecule type" value="Genomic_DNA"/>
</dbReference>
<name>A0A150H0A0_GONPE</name>
<keyword evidence="8" id="KW-1185">Reference proteome</keyword>
<keyword evidence="3" id="KW-0378">Hydrolase</keyword>
<feature type="domain" description="Ubiquitin-like protease family profile" evidence="6">
    <location>
        <begin position="21"/>
        <end position="245"/>
    </location>
</feature>
<dbReference type="GO" id="GO:0019784">
    <property type="term" value="F:deNEDDylase activity"/>
    <property type="evidence" value="ECO:0007669"/>
    <property type="project" value="InterPro"/>
</dbReference>
<organism evidence="7 8">
    <name type="scientific">Gonium pectorale</name>
    <name type="common">Green alga</name>
    <dbReference type="NCBI Taxonomy" id="33097"/>
    <lineage>
        <taxon>Eukaryota</taxon>
        <taxon>Viridiplantae</taxon>
        <taxon>Chlorophyta</taxon>
        <taxon>core chlorophytes</taxon>
        <taxon>Chlorophyceae</taxon>
        <taxon>CS clade</taxon>
        <taxon>Chlamydomonadales</taxon>
        <taxon>Volvocaceae</taxon>
        <taxon>Gonium</taxon>
    </lineage>
</organism>
<comment type="similarity">
    <text evidence="1">Belongs to the peptidase C48 family.</text>
</comment>
<dbReference type="PANTHER" id="PTHR46468">
    <property type="entry name" value="SENTRIN-SPECIFIC PROTEASE 8"/>
    <property type="match status" value="1"/>
</dbReference>
<evidence type="ECO:0000313" key="7">
    <source>
        <dbReference type="EMBL" id="KXZ55423.1"/>
    </source>
</evidence>
<evidence type="ECO:0000256" key="1">
    <source>
        <dbReference type="ARBA" id="ARBA00005234"/>
    </source>
</evidence>
<dbReference type="InterPro" id="IPR044613">
    <property type="entry name" value="Nep1/2-like"/>
</dbReference>
<dbReference type="STRING" id="33097.A0A150H0A0"/>
<accession>A0A150H0A0</accession>
<dbReference type="Proteomes" id="UP000075714">
    <property type="component" value="Unassembled WGS sequence"/>
</dbReference>
<dbReference type="GO" id="GO:0000338">
    <property type="term" value="P:protein deneddylation"/>
    <property type="evidence" value="ECO:0007669"/>
    <property type="project" value="TreeGrafter"/>
</dbReference>
<dbReference type="GO" id="GO:0008234">
    <property type="term" value="F:cysteine-type peptidase activity"/>
    <property type="evidence" value="ECO:0007669"/>
    <property type="project" value="UniProtKB-KW"/>
</dbReference>
<feature type="compositionally biased region" description="Low complexity" evidence="5">
    <location>
        <begin position="258"/>
        <end position="273"/>
    </location>
</feature>
<evidence type="ECO:0000256" key="2">
    <source>
        <dbReference type="ARBA" id="ARBA00022670"/>
    </source>
</evidence>
<keyword evidence="4" id="KW-0788">Thiol protease</keyword>
<dbReference type="OrthoDB" id="5065855at2759"/>
<proteinExistence type="inferred from homology"/>
<comment type="caution">
    <text evidence="7">The sequence shown here is derived from an EMBL/GenBank/DDBJ whole genome shotgun (WGS) entry which is preliminary data.</text>
</comment>
<sequence>MTSRAKRGRDGERKVLDYFDVLLREADVELLEGPHWLNDQIVSFFFEYMEREGLAGILHEAAAGGPPSSGRPLAGDGGVPGPVPGSSIGPGFGLGPDPGTCDILLLPPATSFLLMHSSPQMAAELLAPLKPARRGLVLLPVNDNPHVDAAGGGSHWSLLVFHRPSNTLRHYDSSPGGGNARAARALAAAVGPALAACGSGDGGGGASAAAAVKAAPPGLMEVGCMPCQANGYDCGVYVLAVARAVCGWWLEDCGSRRGAQAAGGDPEAAAQDAGAKRRKGEPEARWAAQEADLRQWMTPGYIAGMREHVLGLIRSKAAAMGGRAGAGGGGDTYTAGGVG</sequence>
<dbReference type="SUPFAM" id="SSF54001">
    <property type="entry name" value="Cysteine proteinases"/>
    <property type="match status" value="1"/>
</dbReference>
<evidence type="ECO:0000256" key="5">
    <source>
        <dbReference type="SAM" id="MobiDB-lite"/>
    </source>
</evidence>
<dbReference type="AlphaFoldDB" id="A0A150H0A0"/>
<protein>
    <recommendedName>
        <fullName evidence="6">Ubiquitin-like protease family profile domain-containing protein</fullName>
    </recommendedName>
</protein>
<dbReference type="InterPro" id="IPR003653">
    <property type="entry name" value="Peptidase_C48_C"/>
</dbReference>
<evidence type="ECO:0000256" key="3">
    <source>
        <dbReference type="ARBA" id="ARBA00022801"/>
    </source>
</evidence>
<dbReference type="PROSITE" id="PS50600">
    <property type="entry name" value="ULP_PROTEASE"/>
    <property type="match status" value="1"/>
</dbReference>
<reference evidence="8" key="1">
    <citation type="journal article" date="2016" name="Nat. Commun.">
        <title>The Gonium pectorale genome demonstrates co-option of cell cycle regulation during the evolution of multicellularity.</title>
        <authorList>
            <person name="Hanschen E.R."/>
            <person name="Marriage T.N."/>
            <person name="Ferris P.J."/>
            <person name="Hamaji T."/>
            <person name="Toyoda A."/>
            <person name="Fujiyama A."/>
            <person name="Neme R."/>
            <person name="Noguchi H."/>
            <person name="Minakuchi Y."/>
            <person name="Suzuki M."/>
            <person name="Kawai-Toyooka H."/>
            <person name="Smith D.R."/>
            <person name="Sparks H."/>
            <person name="Anderson J."/>
            <person name="Bakaric R."/>
            <person name="Luria V."/>
            <person name="Karger A."/>
            <person name="Kirschner M.W."/>
            <person name="Durand P.M."/>
            <person name="Michod R.E."/>
            <person name="Nozaki H."/>
            <person name="Olson B.J."/>
        </authorList>
    </citation>
    <scope>NUCLEOTIDE SEQUENCE [LARGE SCALE GENOMIC DNA]</scope>
    <source>
        <strain evidence="8">NIES-2863</strain>
    </source>
</reference>
<dbReference type="Gene3D" id="3.40.395.10">
    <property type="entry name" value="Adenoviral Proteinase, Chain A"/>
    <property type="match status" value="2"/>
</dbReference>
<feature type="region of interest" description="Disordered" evidence="5">
    <location>
        <begin position="258"/>
        <end position="283"/>
    </location>
</feature>
<dbReference type="InterPro" id="IPR038765">
    <property type="entry name" value="Papain-like_cys_pep_sf"/>
</dbReference>
<gene>
    <name evidence="7" type="ORF">GPECTOR_3g74</name>
</gene>
<dbReference type="GO" id="GO:0006508">
    <property type="term" value="P:proteolysis"/>
    <property type="evidence" value="ECO:0007669"/>
    <property type="project" value="UniProtKB-KW"/>
</dbReference>
<dbReference type="PANTHER" id="PTHR46468:SF1">
    <property type="entry name" value="SENTRIN-SPECIFIC PROTEASE 8"/>
    <property type="match status" value="1"/>
</dbReference>
<evidence type="ECO:0000313" key="8">
    <source>
        <dbReference type="Proteomes" id="UP000075714"/>
    </source>
</evidence>
<evidence type="ECO:0000256" key="4">
    <source>
        <dbReference type="ARBA" id="ARBA00022807"/>
    </source>
</evidence>
<evidence type="ECO:0000259" key="6">
    <source>
        <dbReference type="PROSITE" id="PS50600"/>
    </source>
</evidence>